<proteinExistence type="predicted"/>
<protein>
    <submittedName>
        <fullName evidence="2">DUF3667 domain-containing protein</fullName>
    </submittedName>
</protein>
<dbReference type="EMBL" id="JBIGHZ010000004">
    <property type="protein sequence ID" value="MFG6448711.1"/>
    <property type="molecule type" value="Genomic_DNA"/>
</dbReference>
<reference evidence="2 3" key="1">
    <citation type="submission" date="2024-08" db="EMBL/GenBank/DDBJ databases">
        <authorList>
            <person name="Lu H."/>
        </authorList>
    </citation>
    <scope>NUCLEOTIDE SEQUENCE [LARGE SCALE GENOMIC DNA]</scope>
    <source>
        <strain evidence="2 3">BYS180W</strain>
    </source>
</reference>
<comment type="caution">
    <text evidence="2">The sequence shown here is derived from an EMBL/GenBank/DDBJ whole genome shotgun (WGS) entry which is preliminary data.</text>
</comment>
<keyword evidence="1" id="KW-0812">Transmembrane</keyword>
<keyword evidence="1" id="KW-0472">Membrane</keyword>
<organism evidence="2 3">
    <name type="scientific">Roseateles rivi</name>
    <dbReference type="NCBI Taxonomy" id="3299028"/>
    <lineage>
        <taxon>Bacteria</taxon>
        <taxon>Pseudomonadati</taxon>
        <taxon>Pseudomonadota</taxon>
        <taxon>Betaproteobacteria</taxon>
        <taxon>Burkholderiales</taxon>
        <taxon>Sphaerotilaceae</taxon>
        <taxon>Roseateles</taxon>
    </lineage>
</organism>
<evidence type="ECO:0000313" key="3">
    <source>
        <dbReference type="Proteomes" id="UP001606099"/>
    </source>
</evidence>
<dbReference type="RefSeq" id="WP_394461207.1">
    <property type="nucleotide sequence ID" value="NZ_JBIGHZ010000004.1"/>
</dbReference>
<evidence type="ECO:0000313" key="2">
    <source>
        <dbReference type="EMBL" id="MFG6448711.1"/>
    </source>
</evidence>
<dbReference type="Proteomes" id="UP001606099">
    <property type="component" value="Unassembled WGS sequence"/>
</dbReference>
<feature type="transmembrane region" description="Helical" evidence="1">
    <location>
        <begin position="85"/>
        <end position="106"/>
    </location>
</feature>
<name>A0ABW7FWM2_9BURK</name>
<feature type="transmembrane region" description="Helical" evidence="1">
    <location>
        <begin position="262"/>
        <end position="287"/>
    </location>
</feature>
<dbReference type="Pfam" id="PF12412">
    <property type="entry name" value="DUF3667"/>
    <property type="match status" value="1"/>
</dbReference>
<feature type="transmembrane region" description="Helical" evidence="1">
    <location>
        <begin position="202"/>
        <end position="224"/>
    </location>
</feature>
<sequence length="288" mass="31806">MSATSAALTPQACRNCHTVLPERAVYCPTCGQDVAEHPPTLWEFVHEFANHYVALEGKLWKSLVWLLCRPGFLTREYLAGRRQRYVLPLRLLLTLGFVFFVTLKWVDSSGPAVSVQVGAAEATPAQAQAAAFEAFGDIGQVQVGWFESAFEAVTERWVKNPQAEAERLHARLLGMAPWAVLASLPVFAGILALVYRRRRISYGAHFVFAMHLHAAWYGMLWLSLLPVSALAWFLLLWANLYPVLAMRAVYGGRWGVTLLRASCVAAAHYLVLVPAAVLVFALSAGLLA</sequence>
<feature type="transmembrane region" description="Helical" evidence="1">
    <location>
        <begin position="175"/>
        <end position="195"/>
    </location>
</feature>
<feature type="transmembrane region" description="Helical" evidence="1">
    <location>
        <begin position="230"/>
        <end position="250"/>
    </location>
</feature>
<keyword evidence="3" id="KW-1185">Reference proteome</keyword>
<dbReference type="InterPro" id="IPR022134">
    <property type="entry name" value="DUF3667"/>
</dbReference>
<evidence type="ECO:0000256" key="1">
    <source>
        <dbReference type="SAM" id="Phobius"/>
    </source>
</evidence>
<gene>
    <name evidence="2" type="ORF">ACG0Z6_10745</name>
</gene>
<keyword evidence="1" id="KW-1133">Transmembrane helix</keyword>
<accession>A0ABW7FWM2</accession>